<evidence type="ECO:0000256" key="3">
    <source>
        <dbReference type="ARBA" id="ARBA00022452"/>
    </source>
</evidence>
<dbReference type="Pfam" id="PF07715">
    <property type="entry name" value="Plug"/>
    <property type="match status" value="1"/>
</dbReference>
<keyword evidence="9 10" id="KW-0998">Cell outer membrane</keyword>
<dbReference type="InterPro" id="IPR000531">
    <property type="entry name" value="Beta-barrel_TonB"/>
</dbReference>
<keyword evidence="5 12" id="KW-0732">Signal</keyword>
<evidence type="ECO:0000256" key="4">
    <source>
        <dbReference type="ARBA" id="ARBA00022692"/>
    </source>
</evidence>
<dbReference type="PANTHER" id="PTHR30069">
    <property type="entry name" value="TONB-DEPENDENT OUTER MEMBRANE RECEPTOR"/>
    <property type="match status" value="1"/>
</dbReference>
<dbReference type="Pfam" id="PF00593">
    <property type="entry name" value="TonB_dep_Rec_b-barrel"/>
    <property type="match status" value="1"/>
</dbReference>
<reference evidence="15 16" key="1">
    <citation type="submission" date="2020-12" db="EMBL/GenBank/DDBJ databases">
        <title>Bacterial novel species Adhaeribacter sp. BT258 isolated from soil.</title>
        <authorList>
            <person name="Jung H.-Y."/>
        </authorList>
    </citation>
    <scope>NUCLEOTIDE SEQUENCE [LARGE SCALE GENOMIC DNA]</scope>
    <source>
        <strain evidence="15 16">BT258</strain>
    </source>
</reference>
<dbReference type="InterPro" id="IPR037066">
    <property type="entry name" value="Plug_dom_sf"/>
</dbReference>
<keyword evidence="7 11" id="KW-0798">TonB box</keyword>
<dbReference type="InterPro" id="IPR036942">
    <property type="entry name" value="Beta-barrel_TonB_sf"/>
</dbReference>
<evidence type="ECO:0000256" key="8">
    <source>
        <dbReference type="ARBA" id="ARBA00023136"/>
    </source>
</evidence>
<evidence type="ECO:0000256" key="2">
    <source>
        <dbReference type="ARBA" id="ARBA00022448"/>
    </source>
</evidence>
<protein>
    <submittedName>
        <fullName evidence="15">TonB-dependent receptor</fullName>
    </submittedName>
</protein>
<gene>
    <name evidence="15" type="ORF">I5M27_04935</name>
</gene>
<evidence type="ECO:0000256" key="7">
    <source>
        <dbReference type="ARBA" id="ARBA00023077"/>
    </source>
</evidence>
<evidence type="ECO:0000259" key="13">
    <source>
        <dbReference type="Pfam" id="PF00593"/>
    </source>
</evidence>
<keyword evidence="15" id="KW-0675">Receptor</keyword>
<evidence type="ECO:0000313" key="16">
    <source>
        <dbReference type="Proteomes" id="UP000644147"/>
    </source>
</evidence>
<comment type="similarity">
    <text evidence="10 11">Belongs to the TonB-dependent receptor family.</text>
</comment>
<keyword evidence="4 10" id="KW-0812">Transmembrane</keyword>
<feature type="domain" description="TonB-dependent receptor-like beta-barrel" evidence="13">
    <location>
        <begin position="229"/>
        <end position="615"/>
    </location>
</feature>
<keyword evidence="3 10" id="KW-1134">Transmembrane beta strand</keyword>
<keyword evidence="16" id="KW-1185">Reference proteome</keyword>
<dbReference type="RefSeq" id="WP_200505069.1">
    <property type="nucleotide sequence ID" value="NZ_JAEHFX010000002.1"/>
</dbReference>
<evidence type="ECO:0000256" key="5">
    <source>
        <dbReference type="ARBA" id="ARBA00022729"/>
    </source>
</evidence>
<evidence type="ECO:0000256" key="10">
    <source>
        <dbReference type="PROSITE-ProRule" id="PRU01360"/>
    </source>
</evidence>
<keyword evidence="8 10" id="KW-0472">Membrane</keyword>
<dbReference type="Proteomes" id="UP000644147">
    <property type="component" value="Unassembled WGS sequence"/>
</dbReference>
<organism evidence="15 16">
    <name type="scientific">Adhaeribacter terrigena</name>
    <dbReference type="NCBI Taxonomy" id="2793070"/>
    <lineage>
        <taxon>Bacteria</taxon>
        <taxon>Pseudomonadati</taxon>
        <taxon>Bacteroidota</taxon>
        <taxon>Cytophagia</taxon>
        <taxon>Cytophagales</taxon>
        <taxon>Hymenobacteraceae</taxon>
        <taxon>Adhaeribacter</taxon>
    </lineage>
</organism>
<name>A0ABS1C131_9BACT</name>
<dbReference type="InterPro" id="IPR012910">
    <property type="entry name" value="Plug_dom"/>
</dbReference>
<sequence>MFKKLTFSISLAAISSMTLQAQDQALQTDSLLSRLDESKGSGKLLNEVIIQENRIQLPFAQQNRNIRIIDQAMSQIMPVRSVNELLSYVAGIDVRQRGPKGVQTDVSLDGGTFDQTLLLLNGVKISDPQTGHNMMNIPVPLDAIERIEILRGSAARIYGVNALTGAINIITKTPEKTGVSAQTYAGSSFKKDDSTGDTYASFGVQATGAFVKANQNHVLSLSHDAGNGYRYNTAYRNQKAFYQGSFSTKNHSEFGVSGGFIRNNFGANAFYAAPGDKESEETVETALAAISYKTRINDFWTLKPRVSFRHNQDDYLYIKQMPDKFHNKHKSQTLNAELNNTLETGIGTFGLGLEARKEDLKSTNLGERERTNLGVFSEYKFDKVEKLLVNVGAYTNYNSDYGWEVFPGMDAGYDIYPNWKVFMNVGSGQRLPTYTDLYYKGPTNIGNDQLKPETSKYGEGGLKYNNRFLFVNASYFYRRIDNFIDWVRSDLSQPWQPQNFQQINTQGYTFSADYRPFGTAQNARNFNLTAGLAYTYLDPKFRKTEEQTQKISRYALESLRNQLTATLNLEFYRHFNVTLAARHCERINYKAYTLVDSRLEFKAKYYSINADATNLMDITYVEAGAVPMPGRWYNLGLRFTM</sequence>
<evidence type="ECO:0000256" key="6">
    <source>
        <dbReference type="ARBA" id="ARBA00023065"/>
    </source>
</evidence>
<evidence type="ECO:0000256" key="9">
    <source>
        <dbReference type="ARBA" id="ARBA00023237"/>
    </source>
</evidence>
<evidence type="ECO:0000256" key="12">
    <source>
        <dbReference type="SAM" id="SignalP"/>
    </source>
</evidence>
<feature type="signal peptide" evidence="12">
    <location>
        <begin position="1"/>
        <end position="21"/>
    </location>
</feature>
<dbReference type="EMBL" id="JAEHFX010000002">
    <property type="protein sequence ID" value="MBK0402318.1"/>
    <property type="molecule type" value="Genomic_DNA"/>
</dbReference>
<evidence type="ECO:0000259" key="14">
    <source>
        <dbReference type="Pfam" id="PF07715"/>
    </source>
</evidence>
<evidence type="ECO:0000256" key="11">
    <source>
        <dbReference type="RuleBase" id="RU003357"/>
    </source>
</evidence>
<dbReference type="PANTHER" id="PTHR30069:SF53">
    <property type="entry name" value="COLICIN I RECEPTOR-RELATED"/>
    <property type="match status" value="1"/>
</dbReference>
<feature type="domain" description="TonB-dependent receptor plug" evidence="14">
    <location>
        <begin position="65"/>
        <end position="166"/>
    </location>
</feature>
<dbReference type="Gene3D" id="2.170.130.10">
    <property type="entry name" value="TonB-dependent receptor, plug domain"/>
    <property type="match status" value="1"/>
</dbReference>
<feature type="chain" id="PRO_5047525470" evidence="12">
    <location>
        <begin position="22"/>
        <end position="641"/>
    </location>
</feature>
<evidence type="ECO:0000256" key="1">
    <source>
        <dbReference type="ARBA" id="ARBA00004571"/>
    </source>
</evidence>
<dbReference type="SUPFAM" id="SSF56935">
    <property type="entry name" value="Porins"/>
    <property type="match status" value="1"/>
</dbReference>
<comment type="subcellular location">
    <subcellularLocation>
        <location evidence="1 10">Cell outer membrane</location>
        <topology evidence="1 10">Multi-pass membrane protein</topology>
    </subcellularLocation>
</comment>
<evidence type="ECO:0000313" key="15">
    <source>
        <dbReference type="EMBL" id="MBK0402318.1"/>
    </source>
</evidence>
<accession>A0ABS1C131</accession>
<proteinExistence type="inferred from homology"/>
<dbReference type="InterPro" id="IPR039426">
    <property type="entry name" value="TonB-dep_rcpt-like"/>
</dbReference>
<comment type="caution">
    <text evidence="15">The sequence shown here is derived from an EMBL/GenBank/DDBJ whole genome shotgun (WGS) entry which is preliminary data.</text>
</comment>
<dbReference type="PROSITE" id="PS52016">
    <property type="entry name" value="TONB_DEPENDENT_REC_3"/>
    <property type="match status" value="1"/>
</dbReference>
<dbReference type="Gene3D" id="2.40.170.20">
    <property type="entry name" value="TonB-dependent receptor, beta-barrel domain"/>
    <property type="match status" value="1"/>
</dbReference>
<keyword evidence="6" id="KW-0406">Ion transport</keyword>
<keyword evidence="2 10" id="KW-0813">Transport</keyword>